<evidence type="ECO:0000313" key="2">
    <source>
        <dbReference type="Proteomes" id="UP000634308"/>
    </source>
</evidence>
<dbReference type="EMBL" id="BMQM01000008">
    <property type="protein sequence ID" value="GGR55405.1"/>
    <property type="molecule type" value="Genomic_DNA"/>
</dbReference>
<evidence type="ECO:0000313" key="1">
    <source>
        <dbReference type="EMBL" id="GGR55405.1"/>
    </source>
</evidence>
<comment type="caution">
    <text evidence="1">The sequence shown here is derived from an EMBL/GenBank/DDBJ whole genome shotgun (WGS) entry which is preliminary data.</text>
</comment>
<sequence>MCLTVAATAERAGTPAVERAGRGLYQTPVIRSVKTVRMSFCASHSDFTRAVTVLTYYPLMPHSGRAWSARRTVAGLNPTEVSE</sequence>
<accession>A0ABQ2RRK5</accession>
<organism evidence="1 2">
    <name type="scientific">Deinococcus seoulensis</name>
    <dbReference type="NCBI Taxonomy" id="1837379"/>
    <lineage>
        <taxon>Bacteria</taxon>
        <taxon>Thermotogati</taxon>
        <taxon>Deinococcota</taxon>
        <taxon>Deinococci</taxon>
        <taxon>Deinococcales</taxon>
        <taxon>Deinococcaceae</taxon>
        <taxon>Deinococcus</taxon>
    </lineage>
</organism>
<reference evidence="2" key="1">
    <citation type="journal article" date="2019" name="Int. J. Syst. Evol. Microbiol.">
        <title>The Global Catalogue of Microorganisms (GCM) 10K type strain sequencing project: providing services to taxonomists for standard genome sequencing and annotation.</title>
        <authorList>
            <consortium name="The Broad Institute Genomics Platform"/>
            <consortium name="The Broad Institute Genome Sequencing Center for Infectious Disease"/>
            <person name="Wu L."/>
            <person name="Ma J."/>
        </authorList>
    </citation>
    <scope>NUCLEOTIDE SEQUENCE [LARGE SCALE GENOMIC DNA]</scope>
    <source>
        <strain evidence="2">JCM 31404</strain>
    </source>
</reference>
<keyword evidence="2" id="KW-1185">Reference proteome</keyword>
<gene>
    <name evidence="1" type="ORF">GCM10008959_16300</name>
</gene>
<name>A0ABQ2RRK5_9DEIO</name>
<proteinExistence type="predicted"/>
<dbReference type="Proteomes" id="UP000634308">
    <property type="component" value="Unassembled WGS sequence"/>
</dbReference>
<protein>
    <submittedName>
        <fullName evidence="1">Uncharacterized protein</fullName>
    </submittedName>
</protein>